<dbReference type="EMBL" id="BARW01003820">
    <property type="protein sequence ID" value="GAI71120.1"/>
    <property type="molecule type" value="Genomic_DNA"/>
</dbReference>
<name>X1S6Q0_9ZZZZ</name>
<feature type="non-terminal residue" evidence="1">
    <location>
        <position position="1"/>
    </location>
</feature>
<protein>
    <submittedName>
        <fullName evidence="1">Uncharacterized protein</fullName>
    </submittedName>
</protein>
<proteinExistence type="predicted"/>
<organism evidence="1">
    <name type="scientific">marine sediment metagenome</name>
    <dbReference type="NCBI Taxonomy" id="412755"/>
    <lineage>
        <taxon>unclassified sequences</taxon>
        <taxon>metagenomes</taxon>
        <taxon>ecological metagenomes</taxon>
    </lineage>
</organism>
<evidence type="ECO:0000313" key="1">
    <source>
        <dbReference type="EMBL" id="GAI71120.1"/>
    </source>
</evidence>
<comment type="caution">
    <text evidence="1">The sequence shown here is derived from an EMBL/GenBank/DDBJ whole genome shotgun (WGS) entry which is preliminary data.</text>
</comment>
<reference evidence="1" key="1">
    <citation type="journal article" date="2014" name="Front. Microbiol.">
        <title>High frequency of phylogenetically diverse reductive dehalogenase-homologous genes in deep subseafloor sedimentary metagenomes.</title>
        <authorList>
            <person name="Kawai M."/>
            <person name="Futagami T."/>
            <person name="Toyoda A."/>
            <person name="Takaki Y."/>
            <person name="Nishi S."/>
            <person name="Hori S."/>
            <person name="Arai W."/>
            <person name="Tsubouchi T."/>
            <person name="Morono Y."/>
            <person name="Uchiyama I."/>
            <person name="Ito T."/>
            <person name="Fujiyama A."/>
            <person name="Inagaki F."/>
            <person name="Takami H."/>
        </authorList>
    </citation>
    <scope>NUCLEOTIDE SEQUENCE</scope>
    <source>
        <strain evidence="1">Expedition CK06-06</strain>
    </source>
</reference>
<sequence>KQLVVGGSLSLKAIHHYHRLAWSQRLKEPYQKAKEWVPTKPQDRQTWLRFLINPRFL</sequence>
<gene>
    <name evidence="1" type="ORF">S12H4_09424</name>
</gene>
<accession>X1S6Q0</accession>
<dbReference type="AlphaFoldDB" id="X1S6Q0"/>